<dbReference type="SUPFAM" id="SSF48208">
    <property type="entry name" value="Six-hairpin glycosidases"/>
    <property type="match status" value="1"/>
</dbReference>
<dbReference type="PANTHER" id="PTHR15108">
    <property type="entry name" value="N-ACYLGLUCOSAMINE-2-EPIMERASE"/>
    <property type="match status" value="1"/>
</dbReference>
<reference evidence="3 4" key="1">
    <citation type="journal article" date="2012" name="J. Bacteriol.">
        <title>Genome sequence of the pathogenic Herbaspirillum seropedicae strain Os34, isolated from rice roots.</title>
        <authorList>
            <person name="Ye W."/>
            <person name="Ye S."/>
            <person name="Liu J."/>
            <person name="Chang S."/>
            <person name="Chen M."/>
            <person name="Zhu B."/>
            <person name="Guo L."/>
            <person name="An Q."/>
        </authorList>
    </citation>
    <scope>NUCLEOTIDE SEQUENCE [LARGE SCALE GENOMIC DNA]</scope>
    <source>
        <strain evidence="3 4">Os34</strain>
    </source>
</reference>
<organism evidence="3 4">
    <name type="scientific">Herbaspirillum rubrisubalbicans Os34</name>
    <dbReference type="NCBI Taxonomy" id="1235827"/>
    <lineage>
        <taxon>Bacteria</taxon>
        <taxon>Pseudomonadati</taxon>
        <taxon>Pseudomonadota</taxon>
        <taxon>Betaproteobacteria</taxon>
        <taxon>Burkholderiales</taxon>
        <taxon>Oxalobacteraceae</taxon>
        <taxon>Herbaspirillum</taxon>
    </lineage>
</organism>
<gene>
    <name evidence="3" type="ORF">C798_03790</name>
</gene>
<sequence length="396" mass="45407">MSHPDFASRRFLQAHVADTLAFYDRHAIDPQGGFFHYLKDDGSVYERSHRHLVSATRLVFTQAMAYTHTGQPRYLQQARHALAHLERFRHRQGPLAGLYAWTLRDDRIEDGTVMAYGQAFVLLAQAHAHRIGLCDAEQVAQAFARMESAFFEPAHAAYADEITAAGELIAYRGQNANMHMCEACLAAYATTGRALYLERAQLLIERFVFGLARQSQDMVWEHYRADWSLDHDYNRGNRDNIFKPWGFQTGHQTEWAKLLLIAHGHEPRPEYIARAAELQTAAWEHGWDAQHGGLIYGFDPALQPYDSDKYFWVQAESFASAWRLWRVTGEERFRAQYHAIWAWSWAHLVDHQYGAWFRILAADGSKLEDTKSPAGKVDYHTMGACWDVMEAGGLDD</sequence>
<dbReference type="AlphaFoldDB" id="A0A6M3ZL70"/>
<name>A0A6M3ZL70_9BURK</name>
<dbReference type="GO" id="GO:0016853">
    <property type="term" value="F:isomerase activity"/>
    <property type="evidence" value="ECO:0007669"/>
    <property type="project" value="UniProtKB-KW"/>
</dbReference>
<evidence type="ECO:0000313" key="3">
    <source>
        <dbReference type="EMBL" id="QJP99377.1"/>
    </source>
</evidence>
<protein>
    <submittedName>
        <fullName evidence="3">N-acylglucosamine 2-epimerase</fullName>
    </submittedName>
</protein>
<evidence type="ECO:0000256" key="1">
    <source>
        <dbReference type="ARBA" id="ARBA00008558"/>
    </source>
</evidence>
<keyword evidence="2" id="KW-0413">Isomerase</keyword>
<evidence type="ECO:0000256" key="2">
    <source>
        <dbReference type="ARBA" id="ARBA00023235"/>
    </source>
</evidence>
<dbReference type="EMBL" id="CP008956">
    <property type="protein sequence ID" value="QJP99377.1"/>
    <property type="molecule type" value="Genomic_DNA"/>
</dbReference>
<dbReference type="RefSeq" id="WP_017451448.1">
    <property type="nucleotide sequence ID" value="NZ_CP008956.1"/>
</dbReference>
<dbReference type="Proteomes" id="UP000501648">
    <property type="component" value="Chromosome"/>
</dbReference>
<proteinExistence type="inferred from homology"/>
<dbReference type="InterPro" id="IPR008928">
    <property type="entry name" value="6-hairpin_glycosidase_sf"/>
</dbReference>
<evidence type="ECO:0000313" key="4">
    <source>
        <dbReference type="Proteomes" id="UP000501648"/>
    </source>
</evidence>
<comment type="similarity">
    <text evidence="1">Belongs to the N-acylglucosamine 2-epimerase family.</text>
</comment>
<accession>A0A6M3ZL70</accession>
<dbReference type="Gene3D" id="1.50.10.10">
    <property type="match status" value="1"/>
</dbReference>
<dbReference type="Pfam" id="PF07221">
    <property type="entry name" value="GlcNAc_2-epim"/>
    <property type="match status" value="1"/>
</dbReference>
<dbReference type="InterPro" id="IPR010819">
    <property type="entry name" value="AGE/CE"/>
</dbReference>
<dbReference type="InterPro" id="IPR012341">
    <property type="entry name" value="6hp_glycosidase-like_sf"/>
</dbReference>
<dbReference type="GO" id="GO:0005975">
    <property type="term" value="P:carbohydrate metabolic process"/>
    <property type="evidence" value="ECO:0007669"/>
    <property type="project" value="InterPro"/>
</dbReference>